<proteinExistence type="predicted"/>
<organism evidence="1 2">
    <name type="scientific">Aspergillus granulosus</name>
    <dbReference type="NCBI Taxonomy" id="176169"/>
    <lineage>
        <taxon>Eukaryota</taxon>
        <taxon>Fungi</taxon>
        <taxon>Dikarya</taxon>
        <taxon>Ascomycota</taxon>
        <taxon>Pezizomycotina</taxon>
        <taxon>Eurotiomycetes</taxon>
        <taxon>Eurotiomycetidae</taxon>
        <taxon>Eurotiales</taxon>
        <taxon>Aspergillaceae</taxon>
        <taxon>Aspergillus</taxon>
        <taxon>Aspergillus subgen. Nidulantes</taxon>
    </lineage>
</organism>
<protein>
    <submittedName>
        <fullName evidence="1">Uncharacterized protein</fullName>
    </submittedName>
</protein>
<comment type="caution">
    <text evidence="1">The sequence shown here is derived from an EMBL/GenBank/DDBJ whole genome shotgun (WGS) entry which is preliminary data.</text>
</comment>
<dbReference type="Proteomes" id="UP001610334">
    <property type="component" value="Unassembled WGS sequence"/>
</dbReference>
<evidence type="ECO:0000313" key="2">
    <source>
        <dbReference type="Proteomes" id="UP001610334"/>
    </source>
</evidence>
<gene>
    <name evidence="1" type="ORF">BJX63DRAFT_140890</name>
</gene>
<name>A0ABR4GTT5_9EURO</name>
<keyword evidence="2" id="KW-1185">Reference proteome</keyword>
<evidence type="ECO:0000313" key="1">
    <source>
        <dbReference type="EMBL" id="KAL2801885.1"/>
    </source>
</evidence>
<sequence length="187" mass="21013">MGRNHYTAIFDDNLQVLKRHLKSCQKKKTTYEASRCRWTQAAKHMDSMNPWREICGGLGRKINIPSQTWNPRQGHEGDTKLSYLDNRSGIIAKSVPHHQRHTVAPVNYNCAVSGARILRTQLAWKAITSCSRFELGSTSSTYGQYMFQTCFGSTVRVARLPHMPAGSSASRLCLCLPSFKPQPDSAI</sequence>
<reference evidence="1 2" key="1">
    <citation type="submission" date="2024-07" db="EMBL/GenBank/DDBJ databases">
        <title>Section-level genome sequencing and comparative genomics of Aspergillus sections Usti and Cavernicolus.</title>
        <authorList>
            <consortium name="Lawrence Berkeley National Laboratory"/>
            <person name="Nybo J.L."/>
            <person name="Vesth T.C."/>
            <person name="Theobald S."/>
            <person name="Frisvad J.C."/>
            <person name="Larsen T.O."/>
            <person name="Kjaerboelling I."/>
            <person name="Rothschild-Mancinelli K."/>
            <person name="Lyhne E.K."/>
            <person name="Kogle M.E."/>
            <person name="Barry K."/>
            <person name="Clum A."/>
            <person name="Na H."/>
            <person name="Ledsgaard L."/>
            <person name="Lin J."/>
            <person name="Lipzen A."/>
            <person name="Kuo A."/>
            <person name="Riley R."/>
            <person name="Mondo S."/>
            <person name="Labutti K."/>
            <person name="Haridas S."/>
            <person name="Pangalinan J."/>
            <person name="Salamov A.A."/>
            <person name="Simmons B.A."/>
            <person name="Magnuson J.K."/>
            <person name="Chen J."/>
            <person name="Drula E."/>
            <person name="Henrissat B."/>
            <person name="Wiebenga A."/>
            <person name="Lubbers R.J."/>
            <person name="Gomes A.C."/>
            <person name="Makela M.R."/>
            <person name="Stajich J."/>
            <person name="Grigoriev I.V."/>
            <person name="Mortensen U.H."/>
            <person name="De Vries R.P."/>
            <person name="Baker S.E."/>
            <person name="Andersen M.R."/>
        </authorList>
    </citation>
    <scope>NUCLEOTIDE SEQUENCE [LARGE SCALE GENOMIC DNA]</scope>
    <source>
        <strain evidence="1 2">CBS 588.65</strain>
    </source>
</reference>
<dbReference type="EMBL" id="JBFXLT010000229">
    <property type="protein sequence ID" value="KAL2801885.1"/>
    <property type="molecule type" value="Genomic_DNA"/>
</dbReference>
<accession>A0ABR4GTT5</accession>